<dbReference type="Proteomes" id="UP000034947">
    <property type="component" value="Unassembled WGS sequence"/>
</dbReference>
<protein>
    <submittedName>
        <fullName evidence="2">Uncharacterized protein</fullName>
    </submittedName>
</protein>
<evidence type="ECO:0000313" key="3">
    <source>
        <dbReference type="Proteomes" id="UP000034947"/>
    </source>
</evidence>
<name>A0A0F8UP59_9EURO</name>
<feature type="compositionally biased region" description="Polar residues" evidence="1">
    <location>
        <begin position="140"/>
        <end position="157"/>
    </location>
</feature>
<feature type="region of interest" description="Disordered" evidence="1">
    <location>
        <begin position="140"/>
        <end position="182"/>
    </location>
</feature>
<accession>A0A0F8UP59</accession>
<dbReference type="VEuPathDB" id="FungiDB:P175DRAFT_028807"/>
<comment type="caution">
    <text evidence="2">The sequence shown here is derived from an EMBL/GenBank/DDBJ whole genome shotgun (WGS) entry which is preliminary data.</text>
</comment>
<keyword evidence="3" id="KW-1185">Reference proteome</keyword>
<dbReference type="AlphaFoldDB" id="A0A0F8UP59"/>
<organism evidence="2 3">
    <name type="scientific">Aspergillus ochraceoroseus</name>
    <dbReference type="NCBI Taxonomy" id="138278"/>
    <lineage>
        <taxon>Eukaryota</taxon>
        <taxon>Fungi</taxon>
        <taxon>Dikarya</taxon>
        <taxon>Ascomycota</taxon>
        <taxon>Pezizomycotina</taxon>
        <taxon>Eurotiomycetes</taxon>
        <taxon>Eurotiomycetidae</taxon>
        <taxon>Eurotiales</taxon>
        <taxon>Aspergillaceae</taxon>
        <taxon>Aspergillus</taxon>
        <taxon>Aspergillus subgen. Nidulantes</taxon>
    </lineage>
</organism>
<sequence length="309" mass="33998">MVELTPPSSYHDVEYDFDRHPPVKIGIGDVLSLLKTVLTLRVLRTTRSILHIRKLNDGSDPVKPSSIHQAIDRREQRIVEIILSMTRDEFEDEAAQSPSRSSLSTGAALIKTITTTTTQDGLCGGDDGFLMRVSSTFSTHSLPTESTRTREVTQPVTSEGAKADGSQASPKERKRGSGFYSSLPPPISDSIYSSTLRRSLSVSNVHSVSSGPRQCMVVSAAHYTRMVSERPQFSIVSQPLSIDSLVTNESRVERSTLEIEDELRQTRSADSFPGEFPVSDGLEFSSLATASRHLRIPSMRTSVRPFSDL</sequence>
<proteinExistence type="predicted"/>
<evidence type="ECO:0000313" key="2">
    <source>
        <dbReference type="EMBL" id="KKK21409.1"/>
    </source>
</evidence>
<dbReference type="EMBL" id="JYKN01001215">
    <property type="protein sequence ID" value="KKK21409.1"/>
    <property type="molecule type" value="Genomic_DNA"/>
</dbReference>
<reference evidence="2 3" key="1">
    <citation type="submission" date="2015-02" db="EMBL/GenBank/DDBJ databases">
        <title>Draft Genome Sequences of Two Closely-Related Aflatoxigenic Aspergillus Species Obtained from the Cote d'Ivoire.</title>
        <authorList>
            <person name="Moore G.G."/>
            <person name="Beltz S.B."/>
            <person name="Mack B.M."/>
        </authorList>
    </citation>
    <scope>NUCLEOTIDE SEQUENCE [LARGE SCALE GENOMIC DNA]</scope>
    <source>
        <strain evidence="2 3">SRRC1432</strain>
    </source>
</reference>
<evidence type="ECO:0000256" key="1">
    <source>
        <dbReference type="SAM" id="MobiDB-lite"/>
    </source>
</evidence>
<dbReference type="OrthoDB" id="4326871at2759"/>
<gene>
    <name evidence="2" type="ORF">AOCH_006288</name>
</gene>